<feature type="compositionally biased region" description="Polar residues" evidence="1">
    <location>
        <begin position="76"/>
        <end position="87"/>
    </location>
</feature>
<name>G4TAS6_SERID</name>
<dbReference type="OMA" id="HDSSHYL"/>
<sequence length="513" mass="56643">MDLLSPRSRSKSTLNQPETPDSEARPSSPWPGSHPSSRRRSETYVSTTSDGIPIVREWSSSASSRRGHHSRSGSSTAVTPGSSNGSSRLAPVASQYGVYYVPAMTMTTIAVPHDSSHYLAGYDPSSSPSYLQSLHLNPHHGRPSSNTARDSIPLSTGRVSWVGSPPANPAKAEAPTEAPSNHQSSESPRSPKSDPIKAEAPTEAPSSHQSPKLLKSPKSDPAKVEAPTGAPSSHQSPESPESPKSDPAKAEAPTEAPSSHQSPKSNSQSPTKSSGFLSFLGFRFKSKQRKPDDALYPASNKSQREIMQEEEEAALAKRKNDQHPRHLDNPSRPRTVRRQRPHSFDGQRALERQQRRNRDLDPDVQENTRYNATSLKYIDGPLRPSRGRSDYHGGYATDVQPPRFRRNSMTTAHAQRPSSIYSFSHPTWYSLQLHSSHGIDQESHAPALKGWFNQRGDELIYKNTVICQERERQYSPRFKNYPPVGQGFGDSRGNIIDINGRPLKRVGRHIVFT</sequence>
<gene>
    <name evidence="2" type="ORF">PIIN_02291</name>
</gene>
<comment type="caution">
    <text evidence="2">The sequence shown here is derived from an EMBL/GenBank/DDBJ whole genome shotgun (WGS) entry which is preliminary data.</text>
</comment>
<proteinExistence type="predicted"/>
<feature type="compositionally biased region" description="Polar residues" evidence="1">
    <location>
        <begin position="178"/>
        <end position="188"/>
    </location>
</feature>
<feature type="compositionally biased region" description="Polar residues" evidence="1">
    <location>
        <begin position="143"/>
        <end position="158"/>
    </location>
</feature>
<dbReference type="EMBL" id="CAFZ01000032">
    <property type="protein sequence ID" value="CCA68427.1"/>
    <property type="molecule type" value="Genomic_DNA"/>
</dbReference>
<protein>
    <submittedName>
        <fullName evidence="2">Uncharacterized protein</fullName>
    </submittedName>
</protein>
<reference evidence="2 3" key="1">
    <citation type="journal article" date="2011" name="PLoS Pathog.">
        <title>Endophytic Life Strategies Decoded by Genome and Transcriptome Analyses of the Mutualistic Root Symbiont Piriformospora indica.</title>
        <authorList>
            <person name="Zuccaro A."/>
            <person name="Lahrmann U."/>
            <person name="Guldener U."/>
            <person name="Langen G."/>
            <person name="Pfiffi S."/>
            <person name="Biedenkopf D."/>
            <person name="Wong P."/>
            <person name="Samans B."/>
            <person name="Grimm C."/>
            <person name="Basiewicz M."/>
            <person name="Murat C."/>
            <person name="Martin F."/>
            <person name="Kogel K.H."/>
        </authorList>
    </citation>
    <scope>NUCLEOTIDE SEQUENCE [LARGE SCALE GENOMIC DNA]</scope>
    <source>
        <strain evidence="2 3">DSM 11827</strain>
    </source>
</reference>
<dbReference type="OrthoDB" id="3266520at2759"/>
<evidence type="ECO:0000256" key="1">
    <source>
        <dbReference type="SAM" id="MobiDB-lite"/>
    </source>
</evidence>
<evidence type="ECO:0000313" key="3">
    <source>
        <dbReference type="Proteomes" id="UP000007148"/>
    </source>
</evidence>
<keyword evidence="3" id="KW-1185">Reference proteome</keyword>
<accession>G4TAS6</accession>
<dbReference type="Proteomes" id="UP000007148">
    <property type="component" value="Unassembled WGS sequence"/>
</dbReference>
<feature type="region of interest" description="Disordered" evidence="1">
    <location>
        <begin position="1"/>
        <end position="91"/>
    </location>
</feature>
<feature type="compositionally biased region" description="Polar residues" evidence="1">
    <location>
        <begin position="365"/>
        <end position="374"/>
    </location>
</feature>
<feature type="compositionally biased region" description="Low complexity" evidence="1">
    <location>
        <begin position="257"/>
        <end position="283"/>
    </location>
</feature>
<feature type="compositionally biased region" description="Low complexity" evidence="1">
    <location>
        <begin position="25"/>
        <end position="35"/>
    </location>
</feature>
<feature type="compositionally biased region" description="Polar residues" evidence="1">
    <location>
        <begin position="124"/>
        <end position="135"/>
    </location>
</feature>
<feature type="compositionally biased region" description="Basic and acidic residues" evidence="1">
    <location>
        <begin position="342"/>
        <end position="361"/>
    </location>
</feature>
<evidence type="ECO:0000313" key="2">
    <source>
        <dbReference type="EMBL" id="CCA68427.1"/>
    </source>
</evidence>
<dbReference type="AlphaFoldDB" id="G4TAS6"/>
<dbReference type="HOGENOM" id="CLU_612675_0_0_1"/>
<feature type="region of interest" description="Disordered" evidence="1">
    <location>
        <begin position="115"/>
        <end position="402"/>
    </location>
</feature>
<dbReference type="InParanoid" id="G4TAS6"/>
<feature type="compositionally biased region" description="Basic and acidic residues" evidence="1">
    <location>
        <begin position="314"/>
        <end position="331"/>
    </location>
</feature>
<organism evidence="2 3">
    <name type="scientific">Serendipita indica (strain DSM 11827)</name>
    <name type="common">Root endophyte fungus</name>
    <name type="synonym">Piriformospora indica</name>
    <dbReference type="NCBI Taxonomy" id="1109443"/>
    <lineage>
        <taxon>Eukaryota</taxon>
        <taxon>Fungi</taxon>
        <taxon>Dikarya</taxon>
        <taxon>Basidiomycota</taxon>
        <taxon>Agaricomycotina</taxon>
        <taxon>Agaricomycetes</taxon>
        <taxon>Sebacinales</taxon>
        <taxon>Serendipitaceae</taxon>
        <taxon>Serendipita</taxon>
    </lineage>
</organism>